<dbReference type="GO" id="GO:0005739">
    <property type="term" value="C:mitochondrion"/>
    <property type="evidence" value="ECO:0007669"/>
    <property type="project" value="UniProtKB-SubCell"/>
</dbReference>
<comment type="cofactor">
    <cofactor evidence="1 6 7">
        <name>pyridoxal 5'-phosphate</name>
        <dbReference type="ChEBI" id="CHEBI:597326"/>
    </cofactor>
</comment>
<keyword evidence="7" id="KW-0809">Transit peptide</keyword>
<dbReference type="GO" id="GO:0019464">
    <property type="term" value="P:glycine decarboxylation via glycine cleavage system"/>
    <property type="evidence" value="ECO:0007669"/>
    <property type="project" value="TreeGrafter"/>
</dbReference>
<evidence type="ECO:0000259" key="8">
    <source>
        <dbReference type="Pfam" id="PF02347"/>
    </source>
</evidence>
<dbReference type="GO" id="GO:0005960">
    <property type="term" value="C:glycine cleavage complex"/>
    <property type="evidence" value="ECO:0007669"/>
    <property type="project" value="TreeGrafter"/>
</dbReference>
<gene>
    <name evidence="10" type="ORF">SAPINGB_P004841</name>
</gene>
<dbReference type="FunFam" id="3.90.1150.10:FF:000007">
    <property type="entry name" value="Glycine dehydrogenase (decarboxylating), mitochondrial"/>
    <property type="match status" value="1"/>
</dbReference>
<dbReference type="InterPro" id="IPR020581">
    <property type="entry name" value="GDC_P"/>
</dbReference>
<dbReference type="GO" id="GO:0016594">
    <property type="term" value="F:glycine binding"/>
    <property type="evidence" value="ECO:0007669"/>
    <property type="project" value="TreeGrafter"/>
</dbReference>
<feature type="domain" description="Glycine cleavage system P-protein N-terminal" evidence="8">
    <location>
        <begin position="74"/>
        <end position="509"/>
    </location>
</feature>
<evidence type="ECO:0000256" key="6">
    <source>
        <dbReference type="PIRSR" id="PIRSR603437-50"/>
    </source>
</evidence>
<dbReference type="Proteomes" id="UP000398389">
    <property type="component" value="Unassembled WGS sequence"/>
</dbReference>
<evidence type="ECO:0000256" key="3">
    <source>
        <dbReference type="ARBA" id="ARBA00022898"/>
    </source>
</evidence>
<feature type="domain" description="Glycine cleavage system P-protein N-terminal" evidence="8">
    <location>
        <begin position="554"/>
        <end position="814"/>
    </location>
</feature>
<evidence type="ECO:0000256" key="2">
    <source>
        <dbReference type="ARBA" id="ARBA00010756"/>
    </source>
</evidence>
<comment type="subunit">
    <text evidence="7">The glycine cleavage system is composed of four proteins: P, T, L and H.</text>
</comment>
<dbReference type="EC" id="1.4.4.2" evidence="7"/>
<organism evidence="10 11">
    <name type="scientific">Magnusiomyces paraingens</name>
    <dbReference type="NCBI Taxonomy" id="2606893"/>
    <lineage>
        <taxon>Eukaryota</taxon>
        <taxon>Fungi</taxon>
        <taxon>Dikarya</taxon>
        <taxon>Ascomycota</taxon>
        <taxon>Saccharomycotina</taxon>
        <taxon>Dipodascomycetes</taxon>
        <taxon>Dipodascales</taxon>
        <taxon>Dipodascaceae</taxon>
        <taxon>Magnusiomyces</taxon>
    </lineage>
</organism>
<reference evidence="10 11" key="1">
    <citation type="submission" date="2019-09" db="EMBL/GenBank/DDBJ databases">
        <authorList>
            <person name="Brejova B."/>
        </authorList>
    </citation>
    <scope>NUCLEOTIDE SEQUENCE [LARGE SCALE GENOMIC DNA]</scope>
</reference>
<evidence type="ECO:0000313" key="10">
    <source>
        <dbReference type="EMBL" id="VVT56130.1"/>
    </source>
</evidence>
<evidence type="ECO:0000313" key="11">
    <source>
        <dbReference type="Proteomes" id="UP000398389"/>
    </source>
</evidence>
<feature type="modified residue" description="N6-(pyridoxal phosphate)lysine" evidence="6">
    <location>
        <position position="778"/>
    </location>
</feature>
<dbReference type="InterPro" id="IPR049316">
    <property type="entry name" value="GDC-P_C"/>
</dbReference>
<dbReference type="NCBIfam" id="NF003346">
    <property type="entry name" value="PRK04366.1"/>
    <property type="match status" value="1"/>
</dbReference>
<dbReference type="PANTHER" id="PTHR11773:SF1">
    <property type="entry name" value="GLYCINE DEHYDROGENASE (DECARBOXYLATING), MITOCHONDRIAL"/>
    <property type="match status" value="1"/>
</dbReference>
<dbReference type="InterPro" id="IPR049315">
    <property type="entry name" value="GDC-P_N"/>
</dbReference>
<dbReference type="OrthoDB" id="6537869at2759"/>
<evidence type="ECO:0000256" key="1">
    <source>
        <dbReference type="ARBA" id="ARBA00001933"/>
    </source>
</evidence>
<dbReference type="HAMAP" id="MF_00711">
    <property type="entry name" value="GcvP"/>
    <property type="match status" value="1"/>
</dbReference>
<dbReference type="Gene3D" id="3.90.1150.10">
    <property type="entry name" value="Aspartate Aminotransferase, domain 1"/>
    <property type="match status" value="2"/>
</dbReference>
<dbReference type="PANTHER" id="PTHR11773">
    <property type="entry name" value="GLYCINE DEHYDROGENASE, DECARBOXYLATING"/>
    <property type="match status" value="1"/>
</dbReference>
<sequence>MSSVGRSLLMASKAARMASRVSALRASSIISRSSAPIALQSSALRTVSATFSTSTKALLATTSSPLDPLDTFIRRHNGSTGPDVDSMLKTVGYSSVDAFISDVVPADIRRPDELQISPRNDGLSESQATAELKKIASKNKVLRSYIGQGYFGTYTPPAIQRNILESPEWYTSYTPYQPEISQGRLESLLNFQTVVSDLTGLPVANASLLDEGTAAAEAVIMAFHFHREKRKTFYVDPNIYPQTLSVVQSRAKLLGINLVVGLPPATSNPKEDYKDVLGAMVQYPAADGSVQNWSQLADTLHQSGSLLTVASDLLALTVLEAPAKFGADIVFGNSQRFGVPFGYGGPHAAFFATTDGEMRKMPGRLVGKSKDRLGNPAFRLALQTREQHIRREKATSNICTAQALLANMAAMYAVYHGPKGLKDIALRVHTLTAALATAINESSPHSVANSTYFDTLTINLANGQSADEFLAKAVKDFEINLAKQGESTVSVSLDETVSATDLADLFKVFGAEITPEEAIAKLNLSVDGKFIAPPAEVARTSEILPYDVFHKYHTETELLRYMHLLQSKDISLANSMIPLGSCTMKLNATTEMIPITWPEFSNIHPFAPIDQAQGYAELTSQLEKDLAHITGFDATSLQPNSGAQGEYTGLRVIRQYLESIGQSHRNICLIPVSAHGTNPASAAMAGMKVVAVKCTSNGELDLKDLLAKAEKNKDKLGAIMITYPSTFGVFEPTVKKACEIVHERGGQVYMDGANMNAQIGLTSPGTIGADVCHLNLHKTFCIPHGGGGPGVGPICVKSHLQPFLPGHKLVDMSSSGITDQAIQSVCSAPWGSASILPIPWTYIKLTGGQGLTKATKIALLNANYMKARLADYYPILYTNEKGLCGHEFIIDMRPFKATSGIEAIDIAKRLQDYGFHAPTMSFPVANTLMIEPTESESLAELDRFCDAMIQIRQEIKAIEDGKIPQENNVLKNSPHTTRDIIESDWSDRPYTREEAAYPLPYLKERKAWPTVTRLDDTYGDLNLFCTCDPPKLDAE</sequence>
<dbReference type="InterPro" id="IPR015422">
    <property type="entry name" value="PyrdxlP-dep_Trfase_small"/>
</dbReference>
<dbReference type="Gene3D" id="3.40.640.10">
    <property type="entry name" value="Type I PLP-dependent aspartate aminotransferase-like (Major domain)"/>
    <property type="match status" value="2"/>
</dbReference>
<keyword evidence="3 6" id="KW-0663">Pyridoxal phosphate</keyword>
<dbReference type="GO" id="GO:0004375">
    <property type="term" value="F:glycine dehydrogenase (decarboxylating) activity"/>
    <property type="evidence" value="ECO:0007669"/>
    <property type="project" value="UniProtKB-UniRule"/>
</dbReference>
<evidence type="ECO:0000259" key="9">
    <source>
        <dbReference type="Pfam" id="PF21478"/>
    </source>
</evidence>
<evidence type="ECO:0000256" key="5">
    <source>
        <dbReference type="ARBA" id="ARBA00049026"/>
    </source>
</evidence>
<accession>A0A5E8BZU3</accession>
<dbReference type="GO" id="GO:0030170">
    <property type="term" value="F:pyridoxal phosphate binding"/>
    <property type="evidence" value="ECO:0007669"/>
    <property type="project" value="TreeGrafter"/>
</dbReference>
<dbReference type="InterPro" id="IPR015421">
    <property type="entry name" value="PyrdxlP-dep_Trfase_major"/>
</dbReference>
<dbReference type="GeneID" id="43583656"/>
<evidence type="ECO:0000256" key="7">
    <source>
        <dbReference type="RuleBase" id="RU364056"/>
    </source>
</evidence>
<protein>
    <recommendedName>
        <fullName evidence="7">Glycine cleavage system P protein</fullName>
        <ecNumber evidence="7">1.4.4.2</ecNumber>
    </recommendedName>
</protein>
<comment type="subcellular location">
    <subcellularLocation>
        <location evidence="7">Mitochondrion</location>
    </subcellularLocation>
</comment>
<dbReference type="AlphaFoldDB" id="A0A5E8BZU3"/>
<proteinExistence type="inferred from homology"/>
<dbReference type="EMBL" id="CABVLU010000004">
    <property type="protein sequence ID" value="VVT56130.1"/>
    <property type="molecule type" value="Genomic_DNA"/>
</dbReference>
<comment type="function">
    <text evidence="7">The glycine cleavage system catalyzes the degradation of glycine.</text>
</comment>
<comment type="similarity">
    <text evidence="2 7">Belongs to the GcvP family.</text>
</comment>
<comment type="catalytic activity">
    <reaction evidence="5 7">
        <text>N(6)-[(R)-lipoyl]-L-lysyl-[glycine-cleavage complex H protein] + glycine + H(+) = N(6)-[(R)-S(8)-aminomethyldihydrolipoyl]-L-lysyl-[glycine-cleavage complex H protein] + CO2</text>
        <dbReference type="Rhea" id="RHEA:24304"/>
        <dbReference type="Rhea" id="RHEA-COMP:10494"/>
        <dbReference type="Rhea" id="RHEA-COMP:10495"/>
        <dbReference type="ChEBI" id="CHEBI:15378"/>
        <dbReference type="ChEBI" id="CHEBI:16526"/>
        <dbReference type="ChEBI" id="CHEBI:57305"/>
        <dbReference type="ChEBI" id="CHEBI:83099"/>
        <dbReference type="ChEBI" id="CHEBI:83143"/>
        <dbReference type="EC" id="1.4.4.2"/>
    </reaction>
</comment>
<feature type="domain" description="Glycine dehydrogenase C-terminal" evidence="9">
    <location>
        <begin position="854"/>
        <end position="975"/>
    </location>
</feature>
<dbReference type="FunFam" id="3.40.640.10:FF:000007">
    <property type="entry name" value="glycine dehydrogenase (Decarboxylating), mitochondrial"/>
    <property type="match status" value="1"/>
</dbReference>
<keyword evidence="4 7" id="KW-0560">Oxidoreductase</keyword>
<dbReference type="FunFam" id="3.40.640.10:FF:000005">
    <property type="entry name" value="Glycine dehydrogenase (decarboxylating), mitochondrial"/>
    <property type="match status" value="1"/>
</dbReference>
<evidence type="ECO:0000256" key="4">
    <source>
        <dbReference type="ARBA" id="ARBA00023002"/>
    </source>
</evidence>
<dbReference type="Pfam" id="PF02347">
    <property type="entry name" value="GDC-P"/>
    <property type="match status" value="2"/>
</dbReference>
<dbReference type="InterPro" id="IPR015424">
    <property type="entry name" value="PyrdxlP-dep_Trfase"/>
</dbReference>
<dbReference type="NCBIfam" id="TIGR00461">
    <property type="entry name" value="gcvP"/>
    <property type="match status" value="1"/>
</dbReference>
<dbReference type="InterPro" id="IPR003437">
    <property type="entry name" value="GcvP"/>
</dbReference>
<name>A0A5E8BZU3_9ASCO</name>
<keyword evidence="11" id="KW-1185">Reference proteome</keyword>
<dbReference type="RefSeq" id="XP_031855447.1">
    <property type="nucleotide sequence ID" value="XM_031999556.1"/>
</dbReference>
<dbReference type="Pfam" id="PF21478">
    <property type="entry name" value="GcvP2_C"/>
    <property type="match status" value="1"/>
</dbReference>
<dbReference type="CDD" id="cd00613">
    <property type="entry name" value="GDC-P"/>
    <property type="match status" value="2"/>
</dbReference>
<dbReference type="SUPFAM" id="SSF53383">
    <property type="entry name" value="PLP-dependent transferases"/>
    <property type="match status" value="2"/>
</dbReference>
<keyword evidence="7" id="KW-0496">Mitochondrion</keyword>